<name>A0ABT2EQ17_9BACT</name>
<accession>A0ABT2EQ17</accession>
<dbReference type="InterPro" id="IPR013780">
    <property type="entry name" value="Glyco_hydro_b"/>
</dbReference>
<dbReference type="Pfam" id="PF00128">
    <property type="entry name" value="Alpha-amylase"/>
    <property type="match status" value="1"/>
</dbReference>
<dbReference type="RefSeq" id="WP_259097099.1">
    <property type="nucleotide sequence ID" value="NZ_CP130454.1"/>
</dbReference>
<dbReference type="InterPro" id="IPR006047">
    <property type="entry name" value="GH13_cat_dom"/>
</dbReference>
<dbReference type="EMBL" id="JANUCP010000004">
    <property type="protein sequence ID" value="MCS3920016.1"/>
    <property type="molecule type" value="Genomic_DNA"/>
</dbReference>
<dbReference type="Gene3D" id="3.20.20.80">
    <property type="entry name" value="Glycosidases"/>
    <property type="match status" value="1"/>
</dbReference>
<dbReference type="SUPFAM" id="SSF51445">
    <property type="entry name" value="(Trans)glycosidases"/>
    <property type="match status" value="1"/>
</dbReference>
<keyword evidence="3" id="KW-1185">Reference proteome</keyword>
<evidence type="ECO:0000259" key="1">
    <source>
        <dbReference type="SMART" id="SM00642"/>
    </source>
</evidence>
<comment type="caution">
    <text evidence="2">The sequence shown here is derived from an EMBL/GenBank/DDBJ whole genome shotgun (WGS) entry which is preliminary data.</text>
</comment>
<dbReference type="SMART" id="SM00642">
    <property type="entry name" value="Aamy"/>
    <property type="match status" value="1"/>
</dbReference>
<evidence type="ECO:0000313" key="3">
    <source>
        <dbReference type="Proteomes" id="UP001204798"/>
    </source>
</evidence>
<dbReference type="SUPFAM" id="SSF51011">
    <property type="entry name" value="Glycosyl hydrolase domain"/>
    <property type="match status" value="1"/>
</dbReference>
<feature type="domain" description="Glycosyl hydrolase family 13 catalytic" evidence="1">
    <location>
        <begin position="269"/>
        <end position="590"/>
    </location>
</feature>
<protein>
    <recommendedName>
        <fullName evidence="1">Glycosyl hydrolase family 13 catalytic domain-containing protein</fullName>
    </recommendedName>
</protein>
<dbReference type="PANTHER" id="PTHR10357:SF219">
    <property type="entry name" value="MALTOSE ALPHA-D-GLUCOSYLTRANSFERASE"/>
    <property type="match status" value="1"/>
</dbReference>
<dbReference type="Proteomes" id="UP001204798">
    <property type="component" value="Unassembled WGS sequence"/>
</dbReference>
<gene>
    <name evidence="2" type="ORF">M2350_002433</name>
</gene>
<proteinExistence type="predicted"/>
<dbReference type="PANTHER" id="PTHR10357">
    <property type="entry name" value="ALPHA-AMYLASE FAMILY MEMBER"/>
    <property type="match status" value="1"/>
</dbReference>
<evidence type="ECO:0000313" key="2">
    <source>
        <dbReference type="EMBL" id="MCS3920016.1"/>
    </source>
</evidence>
<dbReference type="Gene3D" id="2.60.40.1180">
    <property type="entry name" value="Golgi alpha-mannosidase II"/>
    <property type="match status" value="1"/>
</dbReference>
<reference evidence="2 3" key="1">
    <citation type="submission" date="2022-08" db="EMBL/GenBank/DDBJ databases">
        <title>Bacterial and archaeal communities from various locations to study Microbial Dark Matter (Phase II).</title>
        <authorList>
            <person name="Stepanauskas R."/>
        </authorList>
    </citation>
    <scope>NUCLEOTIDE SEQUENCE [LARGE SCALE GENOMIC DNA]</scope>
    <source>
        <strain evidence="2 3">PD1</strain>
    </source>
</reference>
<dbReference type="InterPro" id="IPR017853">
    <property type="entry name" value="GH"/>
</dbReference>
<sequence>MVRLMGLVMALTAVLHAQELTLKGEQVSFRFDGLGNIIAITVRNRSLPLQPTKLPISLRVDGKWWHETDLRTEPLKVQRRGNRIDIVAQIGDFVVTTRYQLGKGGVLRKDVALNYGGDGNPKIDGVLFLLPAIGLGEDAVVLSPFFEFLRVPVSQRPRFSVDMGTGAWCAFHSPSQKLGIAAAFYSETEHFSVNTETIDTPKPVSPVPCPLFRPWHRLGVRDRASKGWSAELGTQFFIVAEGDERKLLESLWHAWDLLGLRPLQDTPKDAFDGAFYEPAVQHTYRNITRLLPHLKQLGVKTIWLPPYTPGVYAPLDYFAIRPEVGTAEELKVLVAEAHKLGMRVLLDLIPHGPRPESELGKEQRRKFDAGLDNWICADERGRPIHWWGCYAFDYAHPGWIAYMAKVAEHFAREFGIDGWRIDVAPGGPPNWAVVNQPYPRRRPSQSGLWGGLQVLREARNAVKRVRGEALFYPEASGPPFVVHGDFDYGFPFYFVAMRLMTMLPEEFVPSLRRWLQHQRYTFPKGGSKRIVRWLANHDNPYVQGRLGFGYSKAMFAVCALSEGVPFIYEGQDVGMTDFIARLMKLRSALRELRDGEADYLSVSVSDDAVFAVHRFWGNFHTVALVNLKSSPVTVKIRLPSPMQNWSQVGDAWTGEVHKVQKGTVELTLPAFELALLSDPVRTRKLAPKPERLKPIAVQPVTISDEGFFKVGNFVVGQWREGEFKIAPGERLPFEVAEIKRSENEVIGKLAVKRRMGAVVRTVAEIHWRWTQQGNSWDYDATLQLKLPVKLARHDFAWEFKFVKPKRWRIATVEGEIEEETVIRFERPQLLWDSSRIPPAFSDAPISVQLPDGSWWTLTDWRGGAVQVWLHPDETLVVRIPPNEQASITFNSVYAPKPAIHFSRLSPFISFSSAHISLNAGRLRLTLARSLGGLPIRMELIDGNKRQTVLLGSELYSDYGIFPEHDEGGAWRAEGERRLVRTVGRVSACRLPDKIELLPDGVAFEGALSTTWAGHWWNLNPRVNYRLSYEIDGDGFIIRASVEPSKPMRKVRAFLALTLTFVGVEKVAVNTVKGWHEVPEIGERDWQSRHLPLNKTDPQIRLHTKAGIVALKGIEGELQNCFVVKDGDRCTVFFAWLDGEETDFKTRTVRFKVE</sequence>
<organism evidence="2 3">
    <name type="scientific">Candidatus Fervidibacter sacchari</name>
    <dbReference type="NCBI Taxonomy" id="1448929"/>
    <lineage>
        <taxon>Bacteria</taxon>
        <taxon>Candidatus Fervidibacterota</taxon>
        <taxon>Candidatus Fervidibacter</taxon>
    </lineage>
</organism>